<feature type="compositionally biased region" description="Pro residues" evidence="1">
    <location>
        <begin position="165"/>
        <end position="186"/>
    </location>
</feature>
<feature type="compositionally biased region" description="Low complexity" evidence="1">
    <location>
        <begin position="285"/>
        <end position="302"/>
    </location>
</feature>
<protein>
    <submittedName>
        <fullName evidence="3">Uncharacterized protein</fullName>
    </submittedName>
</protein>
<organism evidence="3">
    <name type="scientific">Auxenochlorella protothecoides</name>
    <name type="common">Green microalga</name>
    <name type="synonym">Chlorella protothecoides</name>
    <dbReference type="NCBI Taxonomy" id="3075"/>
    <lineage>
        <taxon>Eukaryota</taxon>
        <taxon>Viridiplantae</taxon>
        <taxon>Chlorophyta</taxon>
        <taxon>core chlorophytes</taxon>
        <taxon>Trebouxiophyceae</taxon>
        <taxon>Chlorellales</taxon>
        <taxon>Chlorellaceae</taxon>
        <taxon>Auxenochlorella</taxon>
    </lineage>
</organism>
<sequence length="333" mass="33328">GRTGVAASVSSTHTSQGRDVLKARFKNTMIKCGQQGRHANRQKIWASSTAFGTCGRHGDQPKACRRKSCFAYSPVHKASHERKTLLIHSRISVSFKFYKMRRTCIAALVAALALLIPSAMALTCAQAKQQCAASCPAGSVSDFKCQEESGSISQSCACATSTSPSPSPPSPPPPASVPSVSPPPPLLTTSSESAQCTELRSLCEEQCPADSKIDFECDSSSGALSHSCACATPSSPSKQAAGSPPPPAASPSGAASVAPPAAVTSGASPTVIGATSTVSPAAGRSPGIGAAPTAASAFGEPAASPPPPSSSQKAGAWGLAAGAAAAASILLIL</sequence>
<evidence type="ECO:0000313" key="3">
    <source>
        <dbReference type="EMBL" id="JAT78086.1"/>
    </source>
</evidence>
<evidence type="ECO:0000256" key="1">
    <source>
        <dbReference type="SAM" id="MobiDB-lite"/>
    </source>
</evidence>
<feature type="region of interest" description="Disordered" evidence="1">
    <location>
        <begin position="163"/>
        <end position="191"/>
    </location>
</feature>
<dbReference type="EMBL" id="GDKF01000536">
    <property type="protein sequence ID" value="JAT78086.1"/>
    <property type="molecule type" value="Transcribed_RNA"/>
</dbReference>
<feature type="non-terminal residue" evidence="3">
    <location>
        <position position="1"/>
    </location>
</feature>
<name>A0A1D2AFU6_AUXPR</name>
<keyword evidence="2" id="KW-0812">Transmembrane</keyword>
<accession>A0A1D2AFU6</accession>
<feature type="transmembrane region" description="Helical" evidence="2">
    <location>
        <begin position="104"/>
        <end position="122"/>
    </location>
</feature>
<keyword evidence="2" id="KW-0472">Membrane</keyword>
<reference evidence="3" key="1">
    <citation type="submission" date="2015-08" db="EMBL/GenBank/DDBJ databases">
        <authorList>
            <person name="Babu N.S."/>
            <person name="Beckwith C.J."/>
            <person name="Beseler K.G."/>
            <person name="Brison A."/>
            <person name="Carone J.V."/>
            <person name="Caskin T.P."/>
            <person name="Diamond M."/>
            <person name="Durham M.E."/>
            <person name="Foxe J.M."/>
            <person name="Go M."/>
            <person name="Henderson B.A."/>
            <person name="Jones I.B."/>
            <person name="McGettigan J.A."/>
            <person name="Micheletti S.J."/>
            <person name="Nasrallah M.E."/>
            <person name="Ortiz D."/>
            <person name="Piller C.R."/>
            <person name="Privatt S.R."/>
            <person name="Schneider S.L."/>
            <person name="Sharp S."/>
            <person name="Smith T.C."/>
            <person name="Stanton J.D."/>
            <person name="Ullery H.E."/>
            <person name="Wilson R.J."/>
            <person name="Serrano M.G."/>
            <person name="Buck G."/>
            <person name="Lee V."/>
            <person name="Wang Y."/>
            <person name="Carvalho R."/>
            <person name="Voegtly L."/>
            <person name="Shi R."/>
            <person name="Duckworth R."/>
            <person name="Johnson A."/>
            <person name="Loviza R."/>
            <person name="Walstead R."/>
            <person name="Shah Z."/>
            <person name="Kiflezghi M."/>
            <person name="Wade K."/>
            <person name="Ball S.L."/>
            <person name="Bradley K.W."/>
            <person name="Asai D.J."/>
            <person name="Bowman C.A."/>
            <person name="Russell D.A."/>
            <person name="Pope W.H."/>
            <person name="Jacobs-Sera D."/>
            <person name="Hendrix R.W."/>
            <person name="Hatfull G.F."/>
        </authorList>
    </citation>
    <scope>NUCLEOTIDE SEQUENCE</scope>
</reference>
<dbReference type="AlphaFoldDB" id="A0A1D2AFU6"/>
<keyword evidence="2" id="KW-1133">Transmembrane helix</keyword>
<feature type="compositionally biased region" description="Low complexity" evidence="1">
    <location>
        <begin position="250"/>
        <end position="269"/>
    </location>
</feature>
<evidence type="ECO:0000256" key="2">
    <source>
        <dbReference type="SAM" id="Phobius"/>
    </source>
</evidence>
<gene>
    <name evidence="3" type="ORF">g.61536</name>
</gene>
<proteinExistence type="predicted"/>
<feature type="region of interest" description="Disordered" evidence="1">
    <location>
        <begin position="235"/>
        <end position="315"/>
    </location>
</feature>